<dbReference type="SUPFAM" id="SSF53756">
    <property type="entry name" value="UDP-Glycosyltransferase/glycogen phosphorylase"/>
    <property type="match status" value="1"/>
</dbReference>
<dbReference type="AlphaFoldDB" id="A0A1Q9R455"/>
<dbReference type="RefSeq" id="WP_075803806.1">
    <property type="nucleotide sequence ID" value="NZ_MKZO01000025.1"/>
</dbReference>
<gene>
    <name evidence="1" type="ORF">PSEMO_29840</name>
</gene>
<reference evidence="1 2" key="1">
    <citation type="submission" date="2016-10" db="EMBL/GenBank/DDBJ databases">
        <title>Genome Sequence of Pseudomonas putida GM4FR.</title>
        <authorList>
            <person name="Poehlein A."/>
            <person name="Wemheuer F."/>
            <person name="Hollensteiner J."/>
            <person name="Wemheuer B."/>
        </authorList>
    </citation>
    <scope>NUCLEOTIDE SEQUENCE [LARGE SCALE GENOMIC DNA]</scope>
    <source>
        <strain evidence="1 2">GM4FR</strain>
    </source>
</reference>
<accession>A0A1Q9R455</accession>
<comment type="caution">
    <text evidence="1">The sequence shown here is derived from an EMBL/GenBank/DDBJ whole genome shotgun (WGS) entry which is preliminary data.</text>
</comment>
<dbReference type="Proteomes" id="UP000186736">
    <property type="component" value="Unassembled WGS sequence"/>
</dbReference>
<evidence type="ECO:0008006" key="3">
    <source>
        <dbReference type="Google" id="ProtNLM"/>
    </source>
</evidence>
<evidence type="ECO:0000313" key="2">
    <source>
        <dbReference type="Proteomes" id="UP000186736"/>
    </source>
</evidence>
<sequence length="359" mass="40851">MKILLIGEYSGLHKELKNALVRLGHDVTLAAASDFWKKFESDINLGYGSNIYSYKARQLLLPLVKLPAFKGYDVVHIINFYIVPRFPALNLFFVRYLKQHNKIVTLSGSGDDPFFVRYSEEAMRYSPIPWHEKYDRGGPYYMRGKNHLSAMHAYMKCIDGVIPIMYEYYSTFCAAGYADKVSQPIPIPIDASKIKFVENDASRSKLCFFHGLNRRGFKGTFLVEKSFDELKRKYPNDVECLIEGHLPFDKYMEVLAKTHVSVDQVFSHSLAMNALYSMAQGKVVAGGAEPESAILYGGTLPPIYNLPAEQLGLTAVLERILDERHTIPERSVASREFVVKYHSPLTVAQQYVNYWGTLV</sequence>
<protein>
    <recommendedName>
        <fullName evidence="3">Glycosyltransferase</fullName>
    </recommendedName>
</protein>
<name>A0A1Q9R455_PSEPU</name>
<dbReference type="EMBL" id="MKZO01000025">
    <property type="protein sequence ID" value="OLS62082.1"/>
    <property type="molecule type" value="Genomic_DNA"/>
</dbReference>
<proteinExistence type="predicted"/>
<evidence type="ECO:0000313" key="1">
    <source>
        <dbReference type="EMBL" id="OLS62082.1"/>
    </source>
</evidence>
<organism evidence="1 2">
    <name type="scientific">Pseudomonas putida</name>
    <name type="common">Arthrobacter siderocapsulatus</name>
    <dbReference type="NCBI Taxonomy" id="303"/>
    <lineage>
        <taxon>Bacteria</taxon>
        <taxon>Pseudomonadati</taxon>
        <taxon>Pseudomonadota</taxon>
        <taxon>Gammaproteobacteria</taxon>
        <taxon>Pseudomonadales</taxon>
        <taxon>Pseudomonadaceae</taxon>
        <taxon>Pseudomonas</taxon>
    </lineage>
</organism>
<dbReference type="OrthoDB" id="6638088at2"/>
<dbReference type="Gene3D" id="3.40.50.2000">
    <property type="entry name" value="Glycogen Phosphorylase B"/>
    <property type="match status" value="1"/>
</dbReference>